<feature type="compositionally biased region" description="Basic and acidic residues" evidence="3">
    <location>
        <begin position="253"/>
        <end position="277"/>
    </location>
</feature>
<dbReference type="AlphaFoldDB" id="A0A1M4E0K2"/>
<feature type="transmembrane region" description="Helical" evidence="4">
    <location>
        <begin position="120"/>
        <end position="142"/>
    </location>
</feature>
<keyword evidence="4" id="KW-0812">Transmembrane</keyword>
<evidence type="ECO:0000256" key="2">
    <source>
        <dbReference type="ARBA" id="ARBA00023163"/>
    </source>
</evidence>
<accession>A0A1M4E0K2</accession>
<dbReference type="RefSeq" id="WP_225271605.1">
    <property type="nucleotide sequence ID" value="NZ_CP084058.1"/>
</dbReference>
<gene>
    <name evidence="6" type="ORF">BN4615_P1843</name>
</gene>
<dbReference type="InterPro" id="IPR051677">
    <property type="entry name" value="AfsR-DnrI-RedD_regulator"/>
</dbReference>
<organism evidence="6">
    <name type="scientific">Nonomuraea gerenzanensis</name>
    <dbReference type="NCBI Taxonomy" id="93944"/>
    <lineage>
        <taxon>Bacteria</taxon>
        <taxon>Bacillati</taxon>
        <taxon>Actinomycetota</taxon>
        <taxon>Actinomycetes</taxon>
        <taxon>Streptosporangiales</taxon>
        <taxon>Streptosporangiaceae</taxon>
        <taxon>Nonomuraea</taxon>
    </lineage>
</organism>
<keyword evidence="1" id="KW-0805">Transcription regulation</keyword>
<dbReference type="CDD" id="cd00118">
    <property type="entry name" value="LysM"/>
    <property type="match status" value="1"/>
</dbReference>
<sequence>MPTREPARPPGRHVPVRVPARRSFGDVLAGIGALIVLVALVGGVPYALLSYVGPPLRAELLDPQVWTGKVGHSTIMAVLVLMVWGAWFQLFVCVLVEVYAGVRRVGMPARVPLSGGMQFLANKLVSAVLLLFTAGAMVVPLVKSAPTPAAPPVTAVAYSAPIVEQTLETPKTKKVYVVQPPHGRHHESLWEIAEKCLGDGRRYPEIYRLNQAKEQPDGTRLRMADLIRPGWVLDMPDDARNVHIVPAGQPREQTLREHPGRAHVDRPEPRDQGEAKHRQPGQQDGRSTDRQDGRSTDQPGGKHADRRAELEERKRAEQEERERAEQGESRRADQEDETPTDRQPVVIAEPQGGDLTQYLAAASLAAAGLLLVLARRRREQLWRRLFGRRIVRPRDDAAQAEIALRLGSDAPGARILDVGLRTLGAELAAQHRTPPVVYGAHLSARSLDLWIHPADDDPPAPWTAADGGQIWRLPAHEGRLLPDPRTNPSPAPAPRPQPGEPPHPGGAPQSGSQLPLGRAPYLDSRSPSGRTPYLDSRPPSIKAPYPGSRPQAGRAPYPGSRAQPSEAPQADSGARQGSPPASGAPQPDALARPSGASQPDASARPGGVPQLDAGPRPGGAPYPGLVSIGTDAAGRVLIDLEAAQGLINVRGPQTTAALAALAVELATNLWSDRMRITLVGFGGELTAIAPGRVRAVGSLAEVLPELEAGAAPRSEVLTGRITGSPRSAHYLLSAVAPTHDEARRLALLARRDTAGYVVAGEVPHATWTLEITDDGRARIAELGFEVTAQLLPRRHYQALIDLFRTAGRLEGEAIPEAEPLAGLHPPVVEIGILGPVEISGLPPLEEGRMELATELLVYLATHVGGVHPVVLGGVLWPRGVQDLVRDATIARVAEWLGPEHLLVDDAGRLRLGPDVRTDWALFRELVRRSQHDPTARAVLLEKALGLVRGPLLAARGPGRYAWLAADDLEYDVTAAVADAAHQLCELRLAHGQPDAAVAAVRAALLLAPDDEGLWRDLLRATHATEDTVRLRAVVEGLTRRAASHAYGGAMAPETEALIEELLPTWRMHVVRESSA</sequence>
<feature type="region of interest" description="Disordered" evidence="3">
    <location>
        <begin position="478"/>
        <end position="624"/>
    </location>
</feature>
<protein>
    <submittedName>
        <fullName evidence="6">Putative integral membrane protein</fullName>
    </submittedName>
</protein>
<dbReference type="PANTHER" id="PTHR35807:SF1">
    <property type="entry name" value="TRANSCRIPTIONAL REGULATOR REDD"/>
    <property type="match status" value="1"/>
</dbReference>
<evidence type="ECO:0000313" key="6">
    <source>
        <dbReference type="EMBL" id="SBO92329.1"/>
    </source>
</evidence>
<dbReference type="Pfam" id="PF03704">
    <property type="entry name" value="BTAD"/>
    <property type="match status" value="1"/>
</dbReference>
<keyword evidence="4" id="KW-0472">Membrane</keyword>
<dbReference type="EMBL" id="LT559118">
    <property type="protein sequence ID" value="SBO92329.1"/>
    <property type="molecule type" value="Genomic_DNA"/>
</dbReference>
<feature type="compositionally biased region" description="Pro residues" evidence="3">
    <location>
        <begin position="485"/>
        <end position="505"/>
    </location>
</feature>
<dbReference type="SMART" id="SM01043">
    <property type="entry name" value="BTAD"/>
    <property type="match status" value="1"/>
</dbReference>
<evidence type="ECO:0000256" key="3">
    <source>
        <dbReference type="SAM" id="MobiDB-lite"/>
    </source>
</evidence>
<reference evidence="6" key="1">
    <citation type="submission" date="2016-04" db="EMBL/GenBank/DDBJ databases">
        <authorList>
            <person name="Evans L.H."/>
            <person name="Alamgir A."/>
            <person name="Owens N."/>
            <person name="Weber N.D."/>
            <person name="Virtaneva K."/>
            <person name="Barbian K."/>
            <person name="Babar A."/>
            <person name="Rosenke K."/>
        </authorList>
    </citation>
    <scope>NUCLEOTIDE SEQUENCE</scope>
    <source>
        <strain evidence="6">Nono1</strain>
    </source>
</reference>
<dbReference type="Gene3D" id="3.10.350.10">
    <property type="entry name" value="LysM domain"/>
    <property type="match status" value="1"/>
</dbReference>
<dbReference type="InterPro" id="IPR005158">
    <property type="entry name" value="BTAD"/>
</dbReference>
<feature type="compositionally biased region" description="Basic and acidic residues" evidence="3">
    <location>
        <begin position="286"/>
        <end position="333"/>
    </location>
</feature>
<dbReference type="InterPro" id="IPR036779">
    <property type="entry name" value="LysM_dom_sf"/>
</dbReference>
<evidence type="ECO:0000256" key="1">
    <source>
        <dbReference type="ARBA" id="ARBA00023015"/>
    </source>
</evidence>
<feature type="transmembrane region" description="Helical" evidence="4">
    <location>
        <begin position="73"/>
        <end position="99"/>
    </location>
</feature>
<dbReference type="GO" id="GO:0003677">
    <property type="term" value="F:DNA binding"/>
    <property type="evidence" value="ECO:0007669"/>
    <property type="project" value="TreeGrafter"/>
</dbReference>
<dbReference type="InterPro" id="IPR018392">
    <property type="entry name" value="LysM"/>
</dbReference>
<feature type="transmembrane region" description="Helical" evidence="4">
    <location>
        <begin position="27"/>
        <end position="53"/>
    </location>
</feature>
<dbReference type="PANTHER" id="PTHR35807">
    <property type="entry name" value="TRANSCRIPTIONAL REGULATOR REDD-RELATED"/>
    <property type="match status" value="1"/>
</dbReference>
<name>A0A1M4E0K2_9ACTN</name>
<dbReference type="InterPro" id="IPR011990">
    <property type="entry name" value="TPR-like_helical_dom_sf"/>
</dbReference>
<keyword evidence="4" id="KW-1133">Transmembrane helix</keyword>
<feature type="region of interest" description="Disordered" evidence="3">
    <location>
        <begin position="246"/>
        <end position="346"/>
    </location>
</feature>
<feature type="domain" description="Bacterial transcriptional activator" evidence="5">
    <location>
        <begin position="917"/>
        <end position="1062"/>
    </location>
</feature>
<dbReference type="Gene3D" id="1.25.40.10">
    <property type="entry name" value="Tetratricopeptide repeat domain"/>
    <property type="match status" value="1"/>
</dbReference>
<evidence type="ECO:0000256" key="4">
    <source>
        <dbReference type="SAM" id="Phobius"/>
    </source>
</evidence>
<dbReference type="GO" id="GO:0006355">
    <property type="term" value="P:regulation of DNA-templated transcription"/>
    <property type="evidence" value="ECO:0007669"/>
    <property type="project" value="TreeGrafter"/>
</dbReference>
<dbReference type="SUPFAM" id="SSF48452">
    <property type="entry name" value="TPR-like"/>
    <property type="match status" value="1"/>
</dbReference>
<keyword evidence="2" id="KW-0804">Transcription</keyword>
<proteinExistence type="predicted"/>
<evidence type="ECO:0000259" key="5">
    <source>
        <dbReference type="SMART" id="SM01043"/>
    </source>
</evidence>